<feature type="compositionally biased region" description="Basic and acidic residues" evidence="1">
    <location>
        <begin position="72"/>
        <end position="85"/>
    </location>
</feature>
<dbReference type="PATRIC" id="fig|1560234.3.peg.3066"/>
<sequence>MSLSLDSIGNNRLGVASEKLLKKELENKFSENASSVENELKGDAVTISEKGRALAKKITSLEESDEQAGKTAKKDAKQVKKERASESGGNKSALDKLIETLKKKIKVVEQEIQSLKGSNMHEKAKQSMLSAKTEELTLLNGQLQSAMAQKMKAAQGAAKA</sequence>
<protein>
    <submittedName>
        <fullName evidence="2">Uncharacterized protein</fullName>
    </submittedName>
</protein>
<dbReference type="Proteomes" id="UP000091979">
    <property type="component" value="Unassembled WGS sequence"/>
</dbReference>
<dbReference type="EMBL" id="JXMS01000007">
    <property type="protein sequence ID" value="OBQ54504.1"/>
    <property type="molecule type" value="Genomic_DNA"/>
</dbReference>
<reference evidence="2 3" key="1">
    <citation type="submission" date="2015-01" db="EMBL/GenBank/DDBJ databases">
        <title>Desulfovibrio sp. JC271 draft genome sequence.</title>
        <authorList>
            <person name="Shivani Y."/>
            <person name="Subhash Y."/>
            <person name="Sasikala C."/>
            <person name="Ramana C.V."/>
        </authorList>
    </citation>
    <scope>NUCLEOTIDE SEQUENCE [LARGE SCALE GENOMIC DNA]</scope>
    <source>
        <strain evidence="2 3">JC271</strain>
    </source>
</reference>
<name>A0A1B7XG60_9BACT</name>
<keyword evidence="3" id="KW-1185">Reference proteome</keyword>
<accession>A0A1B7XG60</accession>
<proteinExistence type="predicted"/>
<evidence type="ECO:0000313" key="2">
    <source>
        <dbReference type="EMBL" id="OBQ54504.1"/>
    </source>
</evidence>
<gene>
    <name evidence="2" type="ORF">SP90_05470</name>
</gene>
<dbReference type="AlphaFoldDB" id="A0A1B7XG60"/>
<organism evidence="2 3">
    <name type="scientific">Halodesulfovibrio spirochaetisodalis</name>
    <dbReference type="NCBI Taxonomy" id="1560234"/>
    <lineage>
        <taxon>Bacteria</taxon>
        <taxon>Pseudomonadati</taxon>
        <taxon>Thermodesulfobacteriota</taxon>
        <taxon>Desulfovibrionia</taxon>
        <taxon>Desulfovibrionales</taxon>
        <taxon>Desulfovibrionaceae</taxon>
        <taxon>Halodesulfovibrio</taxon>
    </lineage>
</organism>
<evidence type="ECO:0000256" key="1">
    <source>
        <dbReference type="SAM" id="MobiDB-lite"/>
    </source>
</evidence>
<comment type="caution">
    <text evidence="2">The sequence shown here is derived from an EMBL/GenBank/DDBJ whole genome shotgun (WGS) entry which is preliminary data.</text>
</comment>
<feature type="region of interest" description="Disordered" evidence="1">
    <location>
        <begin position="59"/>
        <end position="93"/>
    </location>
</feature>
<dbReference type="RefSeq" id="WP_066853397.1">
    <property type="nucleotide sequence ID" value="NZ_JXMS01000007.1"/>
</dbReference>
<evidence type="ECO:0000313" key="3">
    <source>
        <dbReference type="Proteomes" id="UP000091979"/>
    </source>
</evidence>